<organism evidence="1 2">
    <name type="scientific">Clonorchis sinensis</name>
    <name type="common">Chinese liver fluke</name>
    <dbReference type="NCBI Taxonomy" id="79923"/>
    <lineage>
        <taxon>Eukaryota</taxon>
        <taxon>Metazoa</taxon>
        <taxon>Spiralia</taxon>
        <taxon>Lophotrochozoa</taxon>
        <taxon>Platyhelminthes</taxon>
        <taxon>Trematoda</taxon>
        <taxon>Digenea</taxon>
        <taxon>Opisthorchiida</taxon>
        <taxon>Opisthorchiata</taxon>
        <taxon>Opisthorchiidae</taxon>
        <taxon>Clonorchis</taxon>
    </lineage>
</organism>
<evidence type="ECO:0000313" key="1">
    <source>
        <dbReference type="EMBL" id="GAA51649.1"/>
    </source>
</evidence>
<evidence type="ECO:0000313" key="2">
    <source>
        <dbReference type="Proteomes" id="UP000008909"/>
    </source>
</evidence>
<keyword evidence="2" id="KW-1185">Reference proteome</keyword>
<gene>
    <name evidence="1" type="ORF">CLF_106548</name>
</gene>
<protein>
    <recommendedName>
        <fullName evidence="3">Pol-related protein</fullName>
    </recommendedName>
</protein>
<proteinExistence type="predicted"/>
<reference key="2">
    <citation type="submission" date="2011-10" db="EMBL/GenBank/DDBJ databases">
        <title>The genome and transcriptome sequence of Clonorchis sinensis provide insights into the carcinogenic liver fluke.</title>
        <authorList>
            <person name="Wang X."/>
            <person name="Huang Y."/>
            <person name="Chen W."/>
            <person name="Liu H."/>
            <person name="Guo L."/>
            <person name="Chen Y."/>
            <person name="Luo F."/>
            <person name="Zhou W."/>
            <person name="Sun J."/>
            <person name="Mao Q."/>
            <person name="Liang P."/>
            <person name="Zhou C."/>
            <person name="Tian Y."/>
            <person name="Men J."/>
            <person name="Lv X."/>
            <person name="Huang L."/>
            <person name="Zhou J."/>
            <person name="Hu Y."/>
            <person name="Li R."/>
            <person name="Zhang F."/>
            <person name="Lei H."/>
            <person name="Li X."/>
            <person name="Hu X."/>
            <person name="Liang C."/>
            <person name="Xu J."/>
            <person name="Wu Z."/>
            <person name="Yu X."/>
        </authorList>
    </citation>
    <scope>NUCLEOTIDE SEQUENCE</scope>
    <source>
        <strain>Henan</strain>
    </source>
</reference>
<dbReference type="EMBL" id="DF143181">
    <property type="protein sequence ID" value="GAA51649.1"/>
    <property type="molecule type" value="Genomic_DNA"/>
</dbReference>
<dbReference type="Proteomes" id="UP000008909">
    <property type="component" value="Unassembled WGS sequence"/>
</dbReference>
<evidence type="ECO:0008006" key="3">
    <source>
        <dbReference type="Google" id="ProtNLM"/>
    </source>
</evidence>
<dbReference type="AlphaFoldDB" id="G7YFB6"/>
<sequence length="421" mass="48237">MEQDEKCTLKVLSGKLSNCVSNRRLLPISQLLQILVPNLVCTVEKIDGRLLIVCVVKVIAAVFWKQRQPPSVRVGLSGTSPRANHVKTPWNRLQKARYASPCAPTNCVASKQDRNTSRLISSSLAEKSTYKHYLPSFGSLTFFKPSTINSNMINVSFAVTRNPSGRVEDRREKLVVGVICPNIFHQRHILLTPHEKSAQKAFIVLRMIRRTFSRIIRMDFQILYAAFARPLLEYTDPIFFSGCTKDVILIERVQRAATKMVAGLKSMDYETRTAVFDLLPLEYRRLRGDLILTYALFGQDLANRGKVAFVKRLTIESRCQCKRRFLQDPWMDFVGPKLAAYSPEQITDEEGDHSIVFRMSHRRIYASSFETEQYDNINNWLPVPDAVRMMESPELTQGQYTALHCHKKPANEISPLTYDFR</sequence>
<reference evidence="1" key="1">
    <citation type="journal article" date="2011" name="Genome Biol.">
        <title>The draft genome of the carcinogenic human liver fluke Clonorchis sinensis.</title>
        <authorList>
            <person name="Wang X."/>
            <person name="Chen W."/>
            <person name="Huang Y."/>
            <person name="Sun J."/>
            <person name="Men J."/>
            <person name="Liu H."/>
            <person name="Luo F."/>
            <person name="Guo L."/>
            <person name="Lv X."/>
            <person name="Deng C."/>
            <person name="Zhou C."/>
            <person name="Fan Y."/>
            <person name="Li X."/>
            <person name="Huang L."/>
            <person name="Hu Y."/>
            <person name="Liang C."/>
            <person name="Hu X."/>
            <person name="Xu J."/>
            <person name="Yu X."/>
        </authorList>
    </citation>
    <scope>NUCLEOTIDE SEQUENCE [LARGE SCALE GENOMIC DNA]</scope>
    <source>
        <strain evidence="1">Henan</strain>
    </source>
</reference>
<accession>G7YFB6</accession>
<name>G7YFB6_CLOSI</name>